<feature type="transmembrane region" description="Helical" evidence="5">
    <location>
        <begin position="36"/>
        <end position="55"/>
    </location>
</feature>
<feature type="transmembrane region" description="Helical" evidence="5">
    <location>
        <begin position="219"/>
        <end position="237"/>
    </location>
</feature>
<organism evidence="6 7">
    <name type="scientific">Krasilnikoviella flava</name>
    <dbReference type="NCBI Taxonomy" id="526729"/>
    <lineage>
        <taxon>Bacteria</taxon>
        <taxon>Bacillati</taxon>
        <taxon>Actinomycetota</taxon>
        <taxon>Actinomycetes</taxon>
        <taxon>Micrococcales</taxon>
        <taxon>Promicromonosporaceae</taxon>
        <taxon>Krasilnikoviella</taxon>
    </lineage>
</organism>
<gene>
    <name evidence="6" type="ORF">SAMN04324258_2442</name>
</gene>
<dbReference type="Proteomes" id="UP000189777">
    <property type="component" value="Unassembled WGS sequence"/>
</dbReference>
<reference evidence="6 7" key="1">
    <citation type="submission" date="2017-02" db="EMBL/GenBank/DDBJ databases">
        <authorList>
            <person name="Peterson S.W."/>
        </authorList>
    </citation>
    <scope>NUCLEOTIDE SEQUENCE [LARGE SCALE GENOMIC DNA]</scope>
    <source>
        <strain evidence="6 7">DSM 21481</strain>
    </source>
</reference>
<evidence type="ECO:0000256" key="4">
    <source>
        <dbReference type="ARBA" id="ARBA00023136"/>
    </source>
</evidence>
<dbReference type="AlphaFoldDB" id="A0A1T5KU60"/>
<name>A0A1T5KU60_9MICO</name>
<keyword evidence="4 5" id="KW-0472">Membrane</keyword>
<protein>
    <submittedName>
        <fullName evidence="6">Energy-coupling factor transport system permease protein</fullName>
    </submittedName>
</protein>
<dbReference type="RefSeq" id="WP_079574753.1">
    <property type="nucleotide sequence ID" value="NZ_FUZQ01000004.1"/>
</dbReference>
<keyword evidence="3 5" id="KW-1133">Transmembrane helix</keyword>
<dbReference type="InterPro" id="IPR003339">
    <property type="entry name" value="ABC/ECF_trnsptr_transmembrane"/>
</dbReference>
<sequence length="238" mass="24114">MTGTTGVVGALGRVNSLVLVTLGLLGLVASLGVRDLASAGVALGACLAFGLLLLPRGTGPAARFLAVVVAVASVAWSTWLLGGHDPTVAAVAGMRIAVLALPGVALAPLVDPSGLADQLGQRLRLPARFVVGVAAALQRFERLGEVWEQASRARRSRGVGPGRGPVGRSRHAASVTFAVLAATLRDATAMSVAMDARGFAAAHARTWAEPAPWTRTDTAVLALGAVAAALPYAVLVVR</sequence>
<feature type="transmembrane region" description="Helical" evidence="5">
    <location>
        <begin position="88"/>
        <end position="110"/>
    </location>
</feature>
<dbReference type="Pfam" id="PF02361">
    <property type="entry name" value="CbiQ"/>
    <property type="match status" value="1"/>
</dbReference>
<comment type="subcellular location">
    <subcellularLocation>
        <location evidence="1">Membrane</location>
        <topology evidence="1">Multi-pass membrane protein</topology>
    </subcellularLocation>
</comment>
<dbReference type="GO" id="GO:0005886">
    <property type="term" value="C:plasma membrane"/>
    <property type="evidence" value="ECO:0007669"/>
    <property type="project" value="UniProtKB-ARBA"/>
</dbReference>
<evidence type="ECO:0000313" key="7">
    <source>
        <dbReference type="Proteomes" id="UP000189777"/>
    </source>
</evidence>
<proteinExistence type="predicted"/>
<keyword evidence="2 5" id="KW-0812">Transmembrane</keyword>
<evidence type="ECO:0000256" key="1">
    <source>
        <dbReference type="ARBA" id="ARBA00004141"/>
    </source>
</evidence>
<dbReference type="OrthoDB" id="501320at2"/>
<evidence type="ECO:0000256" key="5">
    <source>
        <dbReference type="SAM" id="Phobius"/>
    </source>
</evidence>
<feature type="transmembrane region" description="Helical" evidence="5">
    <location>
        <begin position="61"/>
        <end position="81"/>
    </location>
</feature>
<dbReference type="STRING" id="526729.SAMN04324258_2442"/>
<feature type="transmembrane region" description="Helical" evidence="5">
    <location>
        <begin position="6"/>
        <end position="29"/>
    </location>
</feature>
<dbReference type="CDD" id="cd16914">
    <property type="entry name" value="EcfT"/>
    <property type="match status" value="1"/>
</dbReference>
<evidence type="ECO:0000256" key="3">
    <source>
        <dbReference type="ARBA" id="ARBA00022989"/>
    </source>
</evidence>
<evidence type="ECO:0000256" key="2">
    <source>
        <dbReference type="ARBA" id="ARBA00022692"/>
    </source>
</evidence>
<dbReference type="EMBL" id="FUZQ01000004">
    <property type="protein sequence ID" value="SKC67324.1"/>
    <property type="molecule type" value="Genomic_DNA"/>
</dbReference>
<keyword evidence="7" id="KW-1185">Reference proteome</keyword>
<accession>A0A1T5KU60</accession>
<evidence type="ECO:0000313" key="6">
    <source>
        <dbReference type="EMBL" id="SKC67324.1"/>
    </source>
</evidence>